<evidence type="ECO:0000313" key="1">
    <source>
        <dbReference type="EMBL" id="KAJ7549175.1"/>
    </source>
</evidence>
<dbReference type="Proteomes" id="UP001162992">
    <property type="component" value="Chromosome 7"/>
</dbReference>
<gene>
    <name evidence="1" type="ORF">O6H91_07G043600</name>
</gene>
<keyword evidence="2" id="KW-1185">Reference proteome</keyword>
<evidence type="ECO:0000313" key="2">
    <source>
        <dbReference type="Proteomes" id="UP001162992"/>
    </source>
</evidence>
<proteinExistence type="predicted"/>
<protein>
    <submittedName>
        <fullName evidence="1">Uncharacterized protein</fullName>
    </submittedName>
</protein>
<reference evidence="2" key="1">
    <citation type="journal article" date="2024" name="Proc. Natl. Acad. Sci. U.S.A.">
        <title>Extraordinary preservation of gene collinearity over three hundred million years revealed in homosporous lycophytes.</title>
        <authorList>
            <person name="Li C."/>
            <person name="Wickell D."/>
            <person name="Kuo L.Y."/>
            <person name="Chen X."/>
            <person name="Nie B."/>
            <person name="Liao X."/>
            <person name="Peng D."/>
            <person name="Ji J."/>
            <person name="Jenkins J."/>
            <person name="Williams M."/>
            <person name="Shu S."/>
            <person name="Plott C."/>
            <person name="Barry K."/>
            <person name="Rajasekar S."/>
            <person name="Grimwood J."/>
            <person name="Han X."/>
            <person name="Sun S."/>
            <person name="Hou Z."/>
            <person name="He W."/>
            <person name="Dai G."/>
            <person name="Sun C."/>
            <person name="Schmutz J."/>
            <person name="Leebens-Mack J.H."/>
            <person name="Li F.W."/>
            <person name="Wang L."/>
        </authorList>
    </citation>
    <scope>NUCLEOTIDE SEQUENCE [LARGE SCALE GENOMIC DNA]</scope>
    <source>
        <strain evidence="2">cv. PW_Plant_1</strain>
    </source>
</reference>
<organism evidence="1 2">
    <name type="scientific">Diphasiastrum complanatum</name>
    <name type="common">Issler's clubmoss</name>
    <name type="synonym">Lycopodium complanatum</name>
    <dbReference type="NCBI Taxonomy" id="34168"/>
    <lineage>
        <taxon>Eukaryota</taxon>
        <taxon>Viridiplantae</taxon>
        <taxon>Streptophyta</taxon>
        <taxon>Embryophyta</taxon>
        <taxon>Tracheophyta</taxon>
        <taxon>Lycopodiopsida</taxon>
        <taxon>Lycopodiales</taxon>
        <taxon>Lycopodiaceae</taxon>
        <taxon>Lycopodioideae</taxon>
        <taxon>Diphasiastrum</taxon>
    </lineage>
</organism>
<accession>A0ACC2D4M9</accession>
<name>A0ACC2D4M9_DIPCM</name>
<comment type="caution">
    <text evidence="1">The sequence shown here is derived from an EMBL/GenBank/DDBJ whole genome shotgun (WGS) entry which is preliminary data.</text>
</comment>
<sequence>MDRAFDIPGNVEDFNLVQDVSLQIEQPEGGLSRRGGTSYRNGERFMRFGEQRYRGLWLATDRAKRFMIDEDNRELFLGILNNVVIILICALMLHVSKTESPLNPLRMLVAWNIVERLMITYCFISHFVYGNHFGDEERNRLQLLITSIMTALISMFSFFPRLVMSIWILVLSFGAAAPMLYTLCCALLALDLCFAFLTILDFLRTTVATYNRRPTGGSTRDIDTLGTYRIQLMVSGEQRVGVITTAVHPRTTITDCSITMEDNVTGCCICLCDYQSGDEVRRLLCAHYFHRLCADKWLMIDARCPLCKKSITISSG</sequence>
<dbReference type="EMBL" id="CM055098">
    <property type="protein sequence ID" value="KAJ7549175.1"/>
    <property type="molecule type" value="Genomic_DNA"/>
</dbReference>